<evidence type="ECO:0000313" key="2">
    <source>
        <dbReference type="Proteomes" id="UP000481360"/>
    </source>
</evidence>
<gene>
    <name evidence="1" type="ORF">G7043_25710</name>
</gene>
<proteinExistence type="predicted"/>
<sequence length="54" mass="5526">MPASDLQTAALTGGSDAADICAVCPHPSHEHDPIGVRYCVATTAGALSRDCICR</sequence>
<accession>A0A7C9RT94</accession>
<evidence type="ECO:0000313" key="1">
    <source>
        <dbReference type="EMBL" id="NGY62324.1"/>
    </source>
</evidence>
<name>A0A7C9RT94_9PSEU</name>
<dbReference type="AlphaFoldDB" id="A0A7C9RT94"/>
<dbReference type="RefSeq" id="WP_166049680.1">
    <property type="nucleotide sequence ID" value="NZ_JAAMPJ010000007.1"/>
</dbReference>
<organism evidence="1 2">
    <name type="scientific">Lentzea alba</name>
    <dbReference type="NCBI Taxonomy" id="2714351"/>
    <lineage>
        <taxon>Bacteria</taxon>
        <taxon>Bacillati</taxon>
        <taxon>Actinomycetota</taxon>
        <taxon>Actinomycetes</taxon>
        <taxon>Pseudonocardiales</taxon>
        <taxon>Pseudonocardiaceae</taxon>
        <taxon>Lentzea</taxon>
    </lineage>
</organism>
<dbReference type="EMBL" id="JAAMPJ010000007">
    <property type="protein sequence ID" value="NGY62324.1"/>
    <property type="molecule type" value="Genomic_DNA"/>
</dbReference>
<keyword evidence="2" id="KW-1185">Reference proteome</keyword>
<protein>
    <submittedName>
        <fullName evidence="1">Uncharacterized protein</fullName>
    </submittedName>
</protein>
<dbReference type="NCBIfam" id="NF038206">
    <property type="entry name" value="RGCVC_fam"/>
    <property type="match status" value="1"/>
</dbReference>
<reference evidence="1 2" key="1">
    <citation type="submission" date="2020-03" db="EMBL/GenBank/DDBJ databases">
        <title>Isolation and identification of active actinomycetes.</title>
        <authorList>
            <person name="Sun X."/>
        </authorList>
    </citation>
    <scope>NUCLEOTIDE SEQUENCE [LARGE SCALE GENOMIC DNA]</scope>
    <source>
        <strain evidence="1 2">NEAU-D13</strain>
    </source>
</reference>
<comment type="caution">
    <text evidence="1">The sequence shown here is derived from an EMBL/GenBank/DDBJ whole genome shotgun (WGS) entry which is preliminary data.</text>
</comment>
<dbReference type="Proteomes" id="UP000481360">
    <property type="component" value="Unassembled WGS sequence"/>
</dbReference>